<feature type="coiled-coil region" evidence="1">
    <location>
        <begin position="294"/>
        <end position="349"/>
    </location>
</feature>
<feature type="compositionally biased region" description="Polar residues" evidence="2">
    <location>
        <begin position="1356"/>
        <end position="1409"/>
    </location>
</feature>
<dbReference type="OrthoDB" id="8194344at2759"/>
<feature type="compositionally biased region" description="Low complexity" evidence="2">
    <location>
        <begin position="4675"/>
        <end position="4684"/>
    </location>
</feature>
<feature type="compositionally biased region" description="Basic and acidic residues" evidence="2">
    <location>
        <begin position="1055"/>
        <end position="1072"/>
    </location>
</feature>
<feature type="compositionally biased region" description="Basic and acidic residues" evidence="2">
    <location>
        <begin position="4333"/>
        <end position="4365"/>
    </location>
</feature>
<feature type="compositionally biased region" description="Polar residues" evidence="2">
    <location>
        <begin position="1258"/>
        <end position="1277"/>
    </location>
</feature>
<dbReference type="CDD" id="cd00176">
    <property type="entry name" value="SPEC"/>
    <property type="match status" value="1"/>
</dbReference>
<feature type="region of interest" description="Disordered" evidence="2">
    <location>
        <begin position="2768"/>
        <end position="2799"/>
    </location>
</feature>
<dbReference type="SMART" id="SM00150">
    <property type="entry name" value="SPEC"/>
    <property type="match status" value="3"/>
</dbReference>
<feature type="region of interest" description="Disordered" evidence="2">
    <location>
        <begin position="1489"/>
        <end position="1509"/>
    </location>
</feature>
<proteinExistence type="predicted"/>
<feature type="compositionally biased region" description="Polar residues" evidence="2">
    <location>
        <begin position="1648"/>
        <end position="1667"/>
    </location>
</feature>
<feature type="compositionally biased region" description="Polar residues" evidence="2">
    <location>
        <begin position="1492"/>
        <end position="1509"/>
    </location>
</feature>
<feature type="compositionally biased region" description="Basic and acidic residues" evidence="2">
    <location>
        <begin position="5438"/>
        <end position="5456"/>
    </location>
</feature>
<feature type="region of interest" description="Disordered" evidence="2">
    <location>
        <begin position="3907"/>
        <end position="3944"/>
    </location>
</feature>
<feature type="compositionally biased region" description="Polar residues" evidence="2">
    <location>
        <begin position="1979"/>
        <end position="1989"/>
    </location>
</feature>
<feature type="compositionally biased region" description="Low complexity" evidence="2">
    <location>
        <begin position="5462"/>
        <end position="5480"/>
    </location>
</feature>
<dbReference type="InParanoid" id="A0A6P8YPE2"/>
<accession>A0A6P8YPE2</accession>
<feature type="region of interest" description="Disordered" evidence="2">
    <location>
        <begin position="1642"/>
        <end position="1689"/>
    </location>
</feature>
<feature type="compositionally biased region" description="Basic and acidic residues" evidence="2">
    <location>
        <begin position="1000"/>
        <end position="1023"/>
    </location>
</feature>
<gene>
    <name evidence="4" type="primary">LOC117645652</name>
</gene>
<feature type="region of interest" description="Disordered" evidence="2">
    <location>
        <begin position="4181"/>
        <end position="4203"/>
    </location>
</feature>
<evidence type="ECO:0000313" key="3">
    <source>
        <dbReference type="Proteomes" id="UP000515158"/>
    </source>
</evidence>
<feature type="compositionally biased region" description="Polar residues" evidence="2">
    <location>
        <begin position="1073"/>
        <end position="1085"/>
    </location>
</feature>
<feature type="compositionally biased region" description="Basic and acidic residues" evidence="2">
    <location>
        <begin position="4373"/>
        <end position="4386"/>
    </location>
</feature>
<feature type="compositionally biased region" description="Basic residues" evidence="2">
    <location>
        <begin position="979"/>
        <end position="988"/>
    </location>
</feature>
<feature type="compositionally biased region" description="Polar residues" evidence="2">
    <location>
        <begin position="1853"/>
        <end position="1869"/>
    </location>
</feature>
<feature type="compositionally biased region" description="Basic and acidic residues" evidence="2">
    <location>
        <begin position="2882"/>
        <end position="2901"/>
    </location>
</feature>
<feature type="coiled-coil region" evidence="1">
    <location>
        <begin position="50"/>
        <end position="77"/>
    </location>
</feature>
<feature type="compositionally biased region" description="Polar residues" evidence="2">
    <location>
        <begin position="955"/>
        <end position="973"/>
    </location>
</feature>
<dbReference type="Pfam" id="PF00435">
    <property type="entry name" value="Spectrin"/>
    <property type="match status" value="1"/>
</dbReference>
<feature type="compositionally biased region" description="Basic and acidic residues" evidence="2">
    <location>
        <begin position="2956"/>
        <end position="2978"/>
    </location>
</feature>
<feature type="compositionally biased region" description="Acidic residues" evidence="2">
    <location>
        <begin position="4898"/>
        <end position="4908"/>
    </location>
</feature>
<feature type="compositionally biased region" description="Polar residues" evidence="2">
    <location>
        <begin position="1728"/>
        <end position="1742"/>
    </location>
</feature>
<feature type="region of interest" description="Disordered" evidence="2">
    <location>
        <begin position="5381"/>
        <end position="5480"/>
    </location>
</feature>
<feature type="compositionally biased region" description="Basic and acidic residues" evidence="2">
    <location>
        <begin position="5083"/>
        <end position="5096"/>
    </location>
</feature>
<feature type="compositionally biased region" description="Basic and acidic residues" evidence="2">
    <location>
        <begin position="4255"/>
        <end position="4272"/>
    </location>
</feature>
<protein>
    <submittedName>
        <fullName evidence="4">Microtubule-associated protein futsch-like isoform X1</fullName>
    </submittedName>
</protein>
<feature type="compositionally biased region" description="Basic and acidic residues" evidence="2">
    <location>
        <begin position="3399"/>
        <end position="3408"/>
    </location>
</feature>
<feature type="region of interest" description="Disordered" evidence="2">
    <location>
        <begin position="1979"/>
        <end position="2029"/>
    </location>
</feature>
<reference evidence="4" key="1">
    <citation type="submission" date="2025-08" db="UniProtKB">
        <authorList>
            <consortium name="RefSeq"/>
        </authorList>
    </citation>
    <scope>IDENTIFICATION</scope>
    <source>
        <tissue evidence="4">Total insect</tissue>
    </source>
</reference>
<feature type="compositionally biased region" description="Basic residues" evidence="2">
    <location>
        <begin position="2782"/>
        <end position="2791"/>
    </location>
</feature>
<dbReference type="KEGG" id="tpal:117645652"/>
<feature type="region of interest" description="Disordered" evidence="2">
    <location>
        <begin position="4316"/>
        <end position="4401"/>
    </location>
</feature>
<feature type="compositionally biased region" description="Acidic residues" evidence="2">
    <location>
        <begin position="4543"/>
        <end position="4553"/>
    </location>
</feature>
<keyword evidence="1" id="KW-0175">Coiled coil</keyword>
<feature type="compositionally biased region" description="Basic and acidic residues" evidence="2">
    <location>
        <begin position="2649"/>
        <end position="2660"/>
    </location>
</feature>
<feature type="compositionally biased region" description="Low complexity" evidence="2">
    <location>
        <begin position="5385"/>
        <end position="5394"/>
    </location>
</feature>
<feature type="region of interest" description="Disordered" evidence="2">
    <location>
        <begin position="1766"/>
        <end position="1827"/>
    </location>
</feature>
<feature type="compositionally biased region" description="Acidic residues" evidence="2">
    <location>
        <begin position="4188"/>
        <end position="4198"/>
    </location>
</feature>
<dbReference type="Proteomes" id="UP000515158">
    <property type="component" value="Unplaced"/>
</dbReference>
<dbReference type="InterPro" id="IPR018159">
    <property type="entry name" value="Spectrin/alpha-actinin"/>
</dbReference>
<feature type="region of interest" description="Disordered" evidence="2">
    <location>
        <begin position="5026"/>
        <end position="5111"/>
    </location>
</feature>
<feature type="compositionally biased region" description="Low complexity" evidence="2">
    <location>
        <begin position="4320"/>
        <end position="4329"/>
    </location>
</feature>
<feature type="compositionally biased region" description="Basic and acidic residues" evidence="2">
    <location>
        <begin position="3978"/>
        <end position="4010"/>
    </location>
</feature>
<feature type="compositionally biased region" description="Basic and acidic residues" evidence="2">
    <location>
        <begin position="5398"/>
        <end position="5430"/>
    </location>
</feature>
<feature type="compositionally biased region" description="Basic and acidic residues" evidence="2">
    <location>
        <begin position="907"/>
        <end position="926"/>
    </location>
</feature>
<feature type="compositionally biased region" description="Basic residues" evidence="2">
    <location>
        <begin position="927"/>
        <end position="936"/>
    </location>
</feature>
<feature type="region of interest" description="Disordered" evidence="2">
    <location>
        <begin position="2647"/>
        <end position="2677"/>
    </location>
</feature>
<feature type="region of interest" description="Disordered" evidence="2">
    <location>
        <begin position="2297"/>
        <end position="2337"/>
    </location>
</feature>
<feature type="compositionally biased region" description="Basic and acidic residues" evidence="2">
    <location>
        <begin position="535"/>
        <end position="544"/>
    </location>
</feature>
<feature type="compositionally biased region" description="Basic and acidic residues" evidence="2">
    <location>
        <begin position="1992"/>
        <end position="2010"/>
    </location>
</feature>
<feature type="compositionally biased region" description="Polar residues" evidence="2">
    <location>
        <begin position="2315"/>
        <end position="2337"/>
    </location>
</feature>
<feature type="compositionally biased region" description="Polar residues" evidence="2">
    <location>
        <begin position="4035"/>
        <end position="4046"/>
    </location>
</feature>
<feature type="compositionally biased region" description="Basic and acidic residues" evidence="2">
    <location>
        <begin position="4728"/>
        <end position="4741"/>
    </location>
</feature>
<feature type="compositionally biased region" description="Polar residues" evidence="2">
    <location>
        <begin position="1182"/>
        <end position="1198"/>
    </location>
</feature>
<feature type="compositionally biased region" description="Polar residues" evidence="2">
    <location>
        <begin position="1313"/>
        <end position="1328"/>
    </location>
</feature>
<name>A0A6P8YPE2_THRPL</name>
<feature type="compositionally biased region" description="Polar residues" evidence="2">
    <location>
        <begin position="4745"/>
        <end position="4756"/>
    </location>
</feature>
<keyword evidence="3" id="KW-1185">Reference proteome</keyword>
<feature type="region of interest" description="Disordered" evidence="2">
    <location>
        <begin position="861"/>
        <end position="1117"/>
    </location>
</feature>
<dbReference type="InterPro" id="IPR002017">
    <property type="entry name" value="Spectrin_repeat"/>
</dbReference>
<feature type="region of interest" description="Disordered" evidence="2">
    <location>
        <begin position="4536"/>
        <end position="4558"/>
    </location>
</feature>
<feature type="region of interest" description="Disordered" evidence="2">
    <location>
        <begin position="482"/>
        <end position="552"/>
    </location>
</feature>
<feature type="compositionally biased region" description="Polar residues" evidence="2">
    <location>
        <begin position="1042"/>
        <end position="1054"/>
    </location>
</feature>
<feature type="region of interest" description="Disordered" evidence="2">
    <location>
        <begin position="5246"/>
        <end position="5268"/>
    </location>
</feature>
<feature type="region of interest" description="Disordered" evidence="2">
    <location>
        <begin position="3374"/>
        <end position="3417"/>
    </location>
</feature>
<sequence length="5480" mass="609756">MEEKDRDLKRARTVRSDYVRDVDAVTAWIQRAELRVQDRSAEPQVLRDHLQQVQAEIGATEDRLERLSRNARTIAENTQDEAEKARVQATVRTLTEQLQQVRTWLHDKKQQVGDSLDAWARFMSLHQAVLAWVEEHTKFLATPLQLSSLTQARQRLHDYSTALRSSKQAGKNLSDMSRELEQIGQVTAVGDLPEKLQAAEEAKMKVEALLLERNALLQETSEEWERCERKMKDVRSWMEKTQQSLDSPQNRKRPLRDQHANREKMLADASTQKTKIALSVEKLQIHFRSGVGGNGKVTEEASQLINELDRLMNDIKEQTTTLEACLSQIDQYQHEIQQLRTQIVSVEAQLRSALSPNYSPHDRDRALHDQNDMRVRVELLLDHILRIDPNWSESGTGEAATRHFALVEPDISYADIAAGRISPCPVEQPENKMLKLSSNAFQISNENKPDAKPLSARQKTTETSRFCEAISNIFAPELKTSVKTKDVSSDLQPLMQRPMTPPTIPKQTSSSPKESKRIRKSVKESRRSPSPSLRSAEKKGDSRGRTRLPQNEEVLECLALPQTFRGRSPSPLFIPGETASFAQVLRSRNTQDQQISDAAIHDNAFHSKYIFGEAGFETGLSEKQTDCGFEVHHAPAISTSGGLKSEALFPMQGFEDNQEIPRYSYSTSSSLPVLCDPTPTASALPAAPVSLSGDTPEFFPRSVQPHLPLFDENEFNVKESVCDSLTATSEQAVPKNIQDSSRIHFDSLDTTNSASVGDNEHNTSQFSYASILSQGLQSFPTQQESPGVVEVITPKKFTSTAARKSVLPSKNPVENDESQKWQMPKKKSTKHEKVVAHPQIPGLVLSESSPKKKGLVKQFNPKVTDQESPVAEEPKELVGKYEAVEKEKQVSRTRQSKRKAMPAKSSKSKDEDEIEKALKEIEAMEKNKKRSNKRPGSKANKTAVVMEAPQIIEPSETSVTEIIPQFISTDSALTTKSVQTKKKRKQRKTGGSVQAGTDTTHAEKEHENLAGTDLDKSDAKDVSFETTHTSKKAKQKGAKLVSFSQPPATLNLDVNKNRENGVENESPKEKVTNTEPSNGLLNALTSDPRPSKKSKKKKASGITASLPKPENDAQNAYSLPVNTPAIKLSESVAPVNVLLPADDSSLEDRKKLSTEKVASTPKNKTDRKKLCTAETLPAKVENTISGVTTDDNNTNIRDQVSDGGRLDKKRKSDKQKKSSGGIDEAPKPLEQQRNSESCKKERSHLPSSESLIEKDCSSDQNTVGTKPSKSLNETTYNPEDRETLEEMPKGVEILSEAVAKRLPEKCSEELTKQGKSLQNPSVSSKVDSTAQIVEGTNVTEKQKCVKALKKAKDANTDQQAGANIDNGNSLKKSVNIASQKVSSPLASGSDSKSTPSKQKTDPTEVNSLEINDEGPILVVKASLEPLGKSRPTTQQNIQNAVKKLSVAMEDLVDHSEVAAGSREQKEEKEMLALLESVKAAELANSAPLPISSKLTSYPPSTSSACSENSPKPFAIKLDTTCDDWLAALEEPITLEDDEDDVITDCADQKQENDASHDSPEPKPVCILSSVIQQTQPVIMKLGNTSDDWLAALEEPIILSDDDEDLRAEQCNESLEKGKATAMILSGCEAPQEVIKVGSSAKTGGYKLESSTNDDAITSKVKPNSPASPSGPRKQGTDGNATPSTVGLAFEPTPPVPFVIKLDSSSNDWLSALDEPITLDDEDDDSKNMKTSGVLNDTDSNVGANEIGSYLSKDPIISSSFTDSVTPQKLDVMAQERSPSPLQRRDTRRPKKLAAETTHTVGQAGIFGSVKARSKNPRKIIDQNPLTGETRHLNAAEVLDPKEKQSEIVVSGTLTAEPSVSFQQLSSSTGKTKEERQHADSAVSRELHPGTPDKTEEKNQSDRSAELLMSSELPPRLADENTEKIKTVIEKEAFLPDAPKGSNKKFECFDVDFWQDKWACHEAEKKWQTKLAKRTNATDLTDTFKPTNNDPDIDGKQKKTAEEPNSSKKGDQGAQHVKSKNGSDVSGSTLGKVHTINASLQETSQGLQLDSESLCTTTTSGALPSPSSSVNLKDKIVRDTAMLAAAVAQSEKELEALPAHSLTAMHGELERILSELMVKDAVAARVQDNLDCLPQDEETLALSHGLSEVRAHLAELVTHLLQGRAAIQNAEHRGMSREQSLTQYQALLADLERWFSSASQLVSANVQDIPVAELQNQLSAHKRLGSELRHHETRLQQLSDICAALQRQPDTQHLAPSLLSQLTSLQDAFQELSDVVPARIAALQASLLVLSPGSTISSGASPIHSEEMPARGKDIGSQTGDSLRGPKSQSAQTDSLQRSHIQVLKKVDGDHEVIEFVTMPDISTSTSYLPSTSPTSSLPLKNDDLLVQVKYKDKHQAEGLLDNLQSELSILHMEPQSFETVLVDPGETTTEVIVDAQGNKRVIVRQVRRTLVTQQQVVSSQRQELHSVSTRDGHLVPESEQTAFSQIVLQSQQTAVSRQQDDGSTHVTQSKDYTGRIATGVDGGSVLVSDFRSQPPSNSVTLHGIPTANELMRLDRAELEGRIISGDSTSQITLPIELDVDSQELITSASSVRATVQQVSRRVVRQKRKVIRKIVIIDGKEHVTEEVVDEPEEIEESGESIPRVSIEINRSGDRGAAEQERGYTSLPSQSYLKSQGTSPILDRHRAESLESVGGSQVSIETRDLGSNGRLSVDAISSSGVKGKSPSVFSRFAKRTKKAFKKAIGSEGQEYVVTPDDEIQGGAAEYYVSTEELSPSPGASPITRRTKQIHKKAKGPDGKEYDEEIVVTEDGTDLVRTIRRVIKKVVVVDGKEQVVEEIVEIPCLDDSPSDQAVPQATKPSSSTLPSERPISDSSTTPSPKTKSLIREKESPPKESRQKERWSIKETLFGTPKLKRQKSKEKSTEHEIKSKKKMETPPPPDVCDDSPRTSTQPFPIEESISRKEKSPGLSDDKATPGKDSVDIPTGGGVVEDLCVAVKAPSRSPSPEKVSKIDIKEVVSDFVKNEQMKHEGYPEKILPLLGFQTPVAPPRRNIPDRSRSNTPTPAPRASVSPQRPSSPDKRQPVEEDIITETKAKRAPFGGVLVGVKVPEDAVRSLKKAHKTTGKENDNLTQHEEEVPNFLAGTLGTTKGSISSWQVTTTKTVIPTVVTREVKKTRRIVKKVSLVDGREVVTEEILDEPEESVTESVITGEPTTTVFQEKQTKTHSPVEADDEADGALPDYYISREAMKSRPNEKVEQITVVKKSLSNDGAEQTVVIHINETDETVEKTQLLSVKTVTKIVYVVIYPNANEHVTETDFEVLPNDQVSKKQYRVLRKIVRFVKVRDGSKVVTEEKEESEPNATYDDMMSAINDIAKKAPKLPGYEHQETTQSPSPPERKKRGEAKISKESQVLKESPTSPSKYGNILKVKIIRKVQSQDGKERVTVEKHEEPLPEHLINPQKSRIVRRVINVTVRPDGSEEISQEDTEESSPKKPGMLARLVKDTKDMMKKVVSNENLEHQVTEIHEPPSPMAEYYDPLEEITTHPGEHVKTIKFIRTTILPDGTLQTTEEDMEQEMNTSKGKKGKEKIRQITKVVYQLTYPTGDEIYTETDAEEIKPGKFKIIRKVISIFKTENGSKTLISKDEVDVRMTETKTIEEIVDEMAQKVPERKNEQKQEMTLTSKSKTSLKAEENIIITRTIKKSIAEDGSEQTTENITKDLLPADQVDPEHPIIIRKTIYIVIGPDGQEHVTQEYVEEEADIDLECPIAQLVRKTRIHFPEIYLSEEEIKGRKNEWLHRIQVIRTVQKSDGKEQTTEGEVSEPQMVKPKEANVKVVKIIYAYVPLEGNEIVVETDLKEIQPGQYQVIRRTIRTIAIQDGRKTVCEENVEEPKDEDPASFESIRSLLQTNITKHLPFQSSNQRTTGNPETMQETAGNAEKQISKAHSFKQEPSAAFIQIEKSFWDERPDSKITVAAAAPATPEPVKEPVKDKKDKKEKEKKVKEKTPEPKTPDTKSKDKKHKEKAPVVEDVKSKAPKTEASPKTATLERQSTPVGENIIKVKIIRKVIGPDGKETVTEEKREEPMPAALIDPARPRVIKRTIYIVVRPDGQEEVTQEDVDEHPEGGKPSIFSRLRKIIRKVIIGPDGKEQVTEEEAHFPELYVTQDDLKKRPDEWVRRVKLIRRVQLPDGSEQTTEEDAEEPEDAMPKGAKKKVTKLVYVIVLPDGKEQVVETDLDETKPGKFRVIRRVVRTITVKDGKRQVLDEKVEEPQQDEKPSALDKIISAVSIAFAPKEAKPEEVRPDLRPPTADFIQVERSFWDERPDPKITVAAAAPATPEPVKEPVKDKKDKKEKEKKVKEKTPEPKTPDTKSKDKKHKEKAPVVEDVKSKAPKTEASPKTATLERQSTPVGENIIKVKIIRKVIGPDGKETVTEEKREEPMPAALIDPARPRVIKRTIYIVVRPDGQEEVTQEDVDEHPEGGKPSIFSRLRKIIRKVIIGPDGKEQVTEEEAHFPELYVTQDDLKKRPDEWVRRVKLIRRVQLPDGSEQTTEEDAEEPEDAMPKGAKKKVTKLVYVIVLPDGKEQVVETDLDETKPGKFRVIRRVVRTITVKDGKRQVLDEKVEEPQQDEKPSALDKIISAVSIAFAPKEAKPEEVRPDLRPPTADFIQVERSFWDERPDPKITVAAAAPATPEPVKEPVKDKKDKKEKEKKVKEKTPEPKTPDTKSKDKKHKEKAPVVEDVKSKAPKTEASPKTATLERQSTPVGENIIKVKIIRKVIGPDGKETVTEEKREEPMPAALIDPARPRVIKRTIYIVVRPDGQEEVTQEDVDEHPEGGKPSIFSRLRKIIRKVIIGPDGKEQVTEEEAHFPELYVTQDDLKKRPDEWVRRVKLIRRVQLPDGSEQTTEEDAEEPEDAMPKGAKKKVTKLVYVIVLPDGKEQVVETDLDETKPGKFRVIRRVVRTITVKDGKRQVLDEKVEEPQQDEKPSALDKIISAVSIAFAPKEAKPEEVRPDLRPPTADFIQVERSFWDERPDPKITVAAAAPATPEPVKEPVKDKKDKKEKEKKVKEKTPEPKTPDTKSKDKKHKEKAPVVEDVKSKAPKTEASPKTATLERQSTPVGENIIKVKIIRKVIGPDGKETVTEEKREEPMPAALIDPARPRVIKRTIYIVVRPDGQEEVTQEDVDEHPEGGKPSIFSRLRKIIRKVIIGPDGKEQVTEEEAHFPELYVTQDDLKKRPDEWVRRVKLIRRVQLPDGSEQTTEEDAEEPEDAMPKGAKKKVTKLVYVIVLPDGKEQVVETDLDETKPGKFRVIRRVVRTITVKDGKRQVLDEKVEEPQQDEKPSALDKIISAVSIAFAPKEAKPEEVRPDLRPPTADFIQVERSFWDERPDPKITVAAAAPATPEPVKEPVKDKKDKKEKEKKVKEKTPEPKTPDTKSKDKKHKEKAPVVEDVKSKAPKTEAHPRPPPWSDSRPPWARTSSRSRSFAR</sequence>
<feature type="region of interest" description="Disordered" evidence="2">
    <location>
        <begin position="1717"/>
        <end position="1742"/>
    </location>
</feature>
<feature type="compositionally biased region" description="Basic and acidic residues" evidence="2">
    <location>
        <begin position="2303"/>
        <end position="2313"/>
    </location>
</feature>
<feature type="region of interest" description="Disordered" evidence="2">
    <location>
        <begin position="2843"/>
        <end position="2984"/>
    </location>
</feature>
<evidence type="ECO:0000256" key="2">
    <source>
        <dbReference type="SAM" id="MobiDB-lite"/>
    </source>
</evidence>
<feature type="compositionally biased region" description="Low complexity" evidence="2">
    <location>
        <begin position="2871"/>
        <end position="2880"/>
    </location>
</feature>
<feature type="compositionally biased region" description="Polar residues" evidence="2">
    <location>
        <begin position="4390"/>
        <end position="4401"/>
    </location>
</feature>
<feature type="region of interest" description="Disordered" evidence="2">
    <location>
        <begin position="1139"/>
        <end position="1288"/>
    </location>
</feature>
<feature type="compositionally biased region" description="Basic and acidic residues" evidence="2">
    <location>
        <begin position="1870"/>
        <end position="1904"/>
    </location>
</feature>
<feature type="compositionally biased region" description="Basic and acidic residues" evidence="2">
    <location>
        <begin position="5043"/>
        <end position="5075"/>
    </location>
</feature>
<feature type="compositionally biased region" description="Polar residues" evidence="2">
    <location>
        <begin position="5100"/>
        <end position="5111"/>
    </location>
</feature>
<feature type="compositionally biased region" description="Acidic residues" evidence="2">
    <location>
        <begin position="5253"/>
        <end position="5263"/>
    </location>
</feature>
<dbReference type="GO" id="GO:0005737">
    <property type="term" value="C:cytoplasm"/>
    <property type="evidence" value="ECO:0007669"/>
    <property type="project" value="UniProtKB-ARBA"/>
</dbReference>
<feature type="compositionally biased region" description="Basic and acidic residues" evidence="2">
    <location>
        <begin position="872"/>
        <end position="890"/>
    </location>
</feature>
<organism evidence="4">
    <name type="scientific">Thrips palmi</name>
    <name type="common">Melon thrips</name>
    <dbReference type="NCBI Taxonomy" id="161013"/>
    <lineage>
        <taxon>Eukaryota</taxon>
        <taxon>Metazoa</taxon>
        <taxon>Ecdysozoa</taxon>
        <taxon>Arthropoda</taxon>
        <taxon>Hexapoda</taxon>
        <taxon>Insecta</taxon>
        <taxon>Pterygota</taxon>
        <taxon>Neoptera</taxon>
        <taxon>Paraneoptera</taxon>
        <taxon>Thysanoptera</taxon>
        <taxon>Terebrantia</taxon>
        <taxon>Thripoidea</taxon>
        <taxon>Thripidae</taxon>
        <taxon>Thrips</taxon>
    </lineage>
</organism>
<evidence type="ECO:0000256" key="1">
    <source>
        <dbReference type="SAM" id="Coils"/>
    </source>
</evidence>
<feature type="region of interest" description="Disordered" evidence="2">
    <location>
        <begin position="4671"/>
        <end position="4756"/>
    </location>
</feature>
<feature type="compositionally biased region" description="Polar residues" evidence="2">
    <location>
        <begin position="2847"/>
        <end position="2863"/>
    </location>
</feature>
<dbReference type="GeneID" id="117645652"/>
<feature type="compositionally biased region" description="Basic and acidic residues" evidence="2">
    <location>
        <begin position="4688"/>
        <end position="4720"/>
    </location>
</feature>
<evidence type="ECO:0000313" key="4">
    <source>
        <dbReference type="RefSeq" id="XP_034241823.1"/>
    </source>
</evidence>
<feature type="compositionally biased region" description="Basic and acidic residues" evidence="2">
    <location>
        <begin position="4018"/>
        <end position="4031"/>
    </location>
</feature>
<feature type="region of interest" description="Disordered" evidence="2">
    <location>
        <begin position="802"/>
        <end position="835"/>
    </location>
</feature>
<feature type="compositionally biased region" description="Polar residues" evidence="2">
    <location>
        <begin position="3907"/>
        <end position="3929"/>
    </location>
</feature>
<feature type="compositionally biased region" description="Polar residues" evidence="2">
    <location>
        <begin position="2664"/>
        <end position="2677"/>
    </location>
</feature>
<dbReference type="RefSeq" id="XP_034241823.1">
    <property type="nucleotide sequence ID" value="XM_034385932.1"/>
</dbReference>
<feature type="region of interest" description="Disordered" evidence="2">
    <location>
        <begin position="3968"/>
        <end position="4046"/>
    </location>
</feature>
<feature type="compositionally biased region" description="Polar residues" evidence="2">
    <location>
        <begin position="2019"/>
        <end position="2028"/>
    </location>
</feature>
<feature type="region of interest" description="Disordered" evidence="2">
    <location>
        <begin position="3038"/>
        <end position="3081"/>
    </location>
</feature>
<dbReference type="Gene3D" id="1.20.58.60">
    <property type="match status" value="2"/>
</dbReference>
<feature type="compositionally biased region" description="Low complexity" evidence="2">
    <location>
        <begin position="5030"/>
        <end position="5039"/>
    </location>
</feature>
<feature type="region of interest" description="Disordered" evidence="2">
    <location>
        <begin position="4891"/>
        <end position="4913"/>
    </location>
</feature>
<feature type="region of interest" description="Disordered" evidence="2">
    <location>
        <begin position="1308"/>
        <end position="1328"/>
    </location>
</feature>
<feature type="compositionally biased region" description="Basic and acidic residues" evidence="2">
    <location>
        <begin position="1278"/>
        <end position="1288"/>
    </location>
</feature>
<feature type="region of interest" description="Disordered" evidence="2">
    <location>
        <begin position="1351"/>
        <end position="1411"/>
    </location>
</feature>
<dbReference type="SUPFAM" id="SSF46966">
    <property type="entry name" value="Spectrin repeat"/>
    <property type="match status" value="2"/>
</dbReference>
<feature type="region of interest" description="Disordered" evidence="2">
    <location>
        <begin position="4255"/>
        <end position="4274"/>
    </location>
</feature>
<feature type="region of interest" description="Disordered" evidence="2">
    <location>
        <begin position="1853"/>
        <end position="1923"/>
    </location>
</feature>